<dbReference type="InterPro" id="IPR032675">
    <property type="entry name" value="LRR_dom_sf"/>
</dbReference>
<reference evidence="7 8" key="2">
    <citation type="journal article" date="2017" name="Genome Biol.">
        <title>New reference genome sequences of hot pepper reveal the massive evolution of plant disease-resistance genes by retroduplication.</title>
        <authorList>
            <person name="Kim S."/>
            <person name="Park J."/>
            <person name="Yeom S.I."/>
            <person name="Kim Y.M."/>
            <person name="Seo E."/>
            <person name="Kim K.T."/>
            <person name="Kim M.S."/>
            <person name="Lee J.M."/>
            <person name="Cheong K."/>
            <person name="Shin H.S."/>
            <person name="Kim S.B."/>
            <person name="Han K."/>
            <person name="Lee J."/>
            <person name="Park M."/>
            <person name="Lee H.A."/>
            <person name="Lee H.Y."/>
            <person name="Lee Y."/>
            <person name="Oh S."/>
            <person name="Lee J.H."/>
            <person name="Choi E."/>
            <person name="Choi E."/>
            <person name="Lee S.E."/>
            <person name="Jeon J."/>
            <person name="Kim H."/>
            <person name="Choi G."/>
            <person name="Song H."/>
            <person name="Lee J."/>
            <person name="Lee S.C."/>
            <person name="Kwon J.K."/>
            <person name="Lee H.Y."/>
            <person name="Koo N."/>
            <person name="Hong Y."/>
            <person name="Kim R.W."/>
            <person name="Kang W.H."/>
            <person name="Huh J.H."/>
            <person name="Kang B.C."/>
            <person name="Yang T.J."/>
            <person name="Lee Y.H."/>
            <person name="Bennetzen J.L."/>
            <person name="Choi D."/>
        </authorList>
    </citation>
    <scope>NUCLEOTIDE SEQUENCE [LARGE SCALE GENOMIC DNA]</scope>
    <source>
        <strain evidence="8">cv. CM334</strain>
    </source>
</reference>
<evidence type="ECO:0000256" key="3">
    <source>
        <dbReference type="ARBA" id="ARBA00022821"/>
    </source>
</evidence>
<dbReference type="PANTHER" id="PTHR16083:SF74">
    <property type="entry name" value="TIR-NBS-LRR TYPE DISEASE RESISTANCE PROTEIN"/>
    <property type="match status" value="1"/>
</dbReference>
<dbReference type="Pfam" id="PF20160">
    <property type="entry name" value="C-JID"/>
    <property type="match status" value="1"/>
</dbReference>
<protein>
    <recommendedName>
        <fullName evidence="9">TMV resistance protein N-like</fullName>
    </recommendedName>
</protein>
<dbReference type="InterPro" id="IPR003591">
    <property type="entry name" value="Leu-rich_rpt_typical-subtyp"/>
</dbReference>
<dbReference type="InterPro" id="IPR058546">
    <property type="entry name" value="RPS4B/Roq1-like_LRR"/>
</dbReference>
<feature type="region of interest" description="Disordered" evidence="4">
    <location>
        <begin position="646"/>
        <end position="670"/>
    </location>
</feature>
<evidence type="ECO:0008006" key="9">
    <source>
        <dbReference type="Google" id="ProtNLM"/>
    </source>
</evidence>
<evidence type="ECO:0000256" key="4">
    <source>
        <dbReference type="SAM" id="MobiDB-lite"/>
    </source>
</evidence>
<feature type="domain" description="Disease resistance protein RPS4B/Roq1-like leucine-rich repeats" evidence="6">
    <location>
        <begin position="163"/>
        <end position="247"/>
    </location>
</feature>
<keyword evidence="3" id="KW-0611">Plant defense</keyword>
<accession>A0A2G2ZAY1</accession>
<dbReference type="InterPro" id="IPR045344">
    <property type="entry name" value="C-JID"/>
</dbReference>
<dbReference type="Gene3D" id="3.80.10.10">
    <property type="entry name" value="Ribonuclease Inhibitor"/>
    <property type="match status" value="2"/>
</dbReference>
<dbReference type="PANTHER" id="PTHR16083">
    <property type="entry name" value="LEUCINE RICH REPEAT CONTAINING PROTEIN"/>
    <property type="match status" value="1"/>
</dbReference>
<evidence type="ECO:0000259" key="5">
    <source>
        <dbReference type="Pfam" id="PF20160"/>
    </source>
</evidence>
<dbReference type="EMBL" id="AYRZ02000006">
    <property type="protein sequence ID" value="PHT79167.1"/>
    <property type="molecule type" value="Genomic_DNA"/>
</dbReference>
<dbReference type="Proteomes" id="UP000222542">
    <property type="component" value="Unassembled WGS sequence"/>
</dbReference>
<feature type="domain" description="Disease resistance protein RPS4B/Roq1-like leucine-rich repeats" evidence="6">
    <location>
        <begin position="302"/>
        <end position="378"/>
    </location>
</feature>
<sequence length="670" mass="76068">MVPIGSDQHICKWSKAFRNMPCLRLLIVKGEEVRHYEPVSDTIKHLSSSLKWLDWSYYSFESLPASFQPRNLVGLNMTFSSLVEICKEPKAFDKLTILNLSFSENLLRTPNFSGIPNLQRIVLKSCLSLVEVHPSIGNLKKLISLNMTNCKNLKFLLSSIQMESLESLNLCGCEKLEALPEIKGNMESLSELLLGCTAIRELPSSIGSLLGIILLDFHSCENLVRLPASVSKMKKLKVLILKGCSNLSTLPESLGDLEELEQLYAGNTAIWQLPDSMEKLSKLKILSLKSRRGIKSQFATGMIFPCAFNGLKELRSLDLSGCNLSGDEINALTCLTTLAELNLSRNKFISLPDRISQLYQLQYLDITHCQELKQLPKLPRSMKELYAEDFLAKQSILALSIYPRLYLVSFTNYSFNLQPYTEKRNDNSVLDQILSLSLSDTSDDRMSYSIIFPEHAIPTWFKHQSIEEKILLKLPQDWYDNRFKGFAICCVTCMGAGVNDPDSGLSGKYDHTFIKAKLLCNNHPEELKVLEKECKVSTTSRNYSWCVCFAYIPLRSFLQFSDSEVRDFNQYGVFEASIQRKITRQWGVHLIYKSERQFFESRTEKELFAEKLSQSLIIEVEATSFAETVQAYTSCDSYRSQLQTPYLRNDPTAGETEQAGTFEGLSRGQI</sequence>
<dbReference type="OMA" id="RHIARRW"/>
<evidence type="ECO:0000256" key="2">
    <source>
        <dbReference type="ARBA" id="ARBA00022737"/>
    </source>
</evidence>
<evidence type="ECO:0000313" key="8">
    <source>
        <dbReference type="Proteomes" id="UP000222542"/>
    </source>
</evidence>
<gene>
    <name evidence="7" type="ORF">T459_17219</name>
</gene>
<dbReference type="SMART" id="SM00369">
    <property type="entry name" value="LRR_TYP"/>
    <property type="match status" value="4"/>
</dbReference>
<keyword evidence="2" id="KW-0677">Repeat</keyword>
<proteinExistence type="predicted"/>
<keyword evidence="8" id="KW-1185">Reference proteome</keyword>
<evidence type="ECO:0000313" key="7">
    <source>
        <dbReference type="EMBL" id="PHT79167.1"/>
    </source>
</evidence>
<evidence type="ECO:0000259" key="6">
    <source>
        <dbReference type="Pfam" id="PF23286"/>
    </source>
</evidence>
<organism evidence="7 8">
    <name type="scientific">Capsicum annuum</name>
    <name type="common">Capsicum pepper</name>
    <dbReference type="NCBI Taxonomy" id="4072"/>
    <lineage>
        <taxon>Eukaryota</taxon>
        <taxon>Viridiplantae</taxon>
        <taxon>Streptophyta</taxon>
        <taxon>Embryophyta</taxon>
        <taxon>Tracheophyta</taxon>
        <taxon>Spermatophyta</taxon>
        <taxon>Magnoliopsida</taxon>
        <taxon>eudicotyledons</taxon>
        <taxon>Gunneridae</taxon>
        <taxon>Pentapetalae</taxon>
        <taxon>asterids</taxon>
        <taxon>lamiids</taxon>
        <taxon>Solanales</taxon>
        <taxon>Solanaceae</taxon>
        <taxon>Solanoideae</taxon>
        <taxon>Capsiceae</taxon>
        <taxon>Capsicum</taxon>
    </lineage>
</organism>
<dbReference type="Pfam" id="PF23286">
    <property type="entry name" value="LRR_13"/>
    <property type="match status" value="2"/>
</dbReference>
<dbReference type="SUPFAM" id="SSF52058">
    <property type="entry name" value="L domain-like"/>
    <property type="match status" value="1"/>
</dbReference>
<reference evidence="7 8" key="1">
    <citation type="journal article" date="2014" name="Nat. Genet.">
        <title>Genome sequence of the hot pepper provides insights into the evolution of pungency in Capsicum species.</title>
        <authorList>
            <person name="Kim S."/>
            <person name="Park M."/>
            <person name="Yeom S.I."/>
            <person name="Kim Y.M."/>
            <person name="Lee J.M."/>
            <person name="Lee H.A."/>
            <person name="Seo E."/>
            <person name="Choi J."/>
            <person name="Cheong K."/>
            <person name="Kim K.T."/>
            <person name="Jung K."/>
            <person name="Lee G.W."/>
            <person name="Oh S.K."/>
            <person name="Bae C."/>
            <person name="Kim S.B."/>
            <person name="Lee H.Y."/>
            <person name="Kim S.Y."/>
            <person name="Kim M.S."/>
            <person name="Kang B.C."/>
            <person name="Jo Y.D."/>
            <person name="Yang H.B."/>
            <person name="Jeong H.J."/>
            <person name="Kang W.H."/>
            <person name="Kwon J.K."/>
            <person name="Shin C."/>
            <person name="Lim J.Y."/>
            <person name="Park J.H."/>
            <person name="Huh J.H."/>
            <person name="Kim J.S."/>
            <person name="Kim B.D."/>
            <person name="Cohen O."/>
            <person name="Paran I."/>
            <person name="Suh M.C."/>
            <person name="Lee S.B."/>
            <person name="Kim Y.K."/>
            <person name="Shin Y."/>
            <person name="Noh S.J."/>
            <person name="Park J."/>
            <person name="Seo Y.S."/>
            <person name="Kwon S.Y."/>
            <person name="Kim H.A."/>
            <person name="Park J.M."/>
            <person name="Kim H.J."/>
            <person name="Choi S.B."/>
            <person name="Bosland P.W."/>
            <person name="Reeves G."/>
            <person name="Jo S.H."/>
            <person name="Lee B.W."/>
            <person name="Cho H.T."/>
            <person name="Choi H.S."/>
            <person name="Lee M.S."/>
            <person name="Yu Y."/>
            <person name="Do Choi Y."/>
            <person name="Park B.S."/>
            <person name="van Deynze A."/>
            <person name="Ashrafi H."/>
            <person name="Hill T."/>
            <person name="Kim W.T."/>
            <person name="Pai H.S."/>
            <person name="Ahn H.K."/>
            <person name="Yeam I."/>
            <person name="Giovannoni J.J."/>
            <person name="Rose J.K."/>
            <person name="Sorensen I."/>
            <person name="Lee S.J."/>
            <person name="Kim R.W."/>
            <person name="Choi I.Y."/>
            <person name="Choi B.S."/>
            <person name="Lim J.S."/>
            <person name="Lee Y.H."/>
            <person name="Choi D."/>
        </authorList>
    </citation>
    <scope>NUCLEOTIDE SEQUENCE [LARGE SCALE GENOMIC DNA]</scope>
    <source>
        <strain evidence="8">cv. CM334</strain>
    </source>
</reference>
<dbReference type="STRING" id="4072.A0A2G2ZAY1"/>
<comment type="caution">
    <text evidence="7">The sequence shown here is derived from an EMBL/GenBank/DDBJ whole genome shotgun (WGS) entry which is preliminary data.</text>
</comment>
<name>A0A2G2ZAY1_CAPAN</name>
<dbReference type="Gramene" id="PHT79167">
    <property type="protein sequence ID" value="PHT79167"/>
    <property type="gene ID" value="T459_17219"/>
</dbReference>
<feature type="domain" description="C-JID" evidence="5">
    <location>
        <begin position="452"/>
        <end position="596"/>
    </location>
</feature>
<keyword evidence="1" id="KW-0433">Leucine-rich repeat</keyword>
<evidence type="ECO:0000256" key="1">
    <source>
        <dbReference type="ARBA" id="ARBA00022614"/>
    </source>
</evidence>
<dbReference type="AlphaFoldDB" id="A0A2G2ZAY1"/>